<dbReference type="eggNOG" id="ENOG50348EE">
    <property type="taxonomic scope" value="Bacteria"/>
</dbReference>
<sequence>MVYKIFLNNEGNLDVAEIHESEDTLWEGIDFMPDENGKELKFTRKMEAVQWLRDNCVQDFISPEYKKIDWSKYRK</sequence>
<name>W8UAU8_PEPAC</name>
<evidence type="ECO:0000313" key="2">
    <source>
        <dbReference type="Proteomes" id="UP000019591"/>
    </source>
</evidence>
<protein>
    <submittedName>
        <fullName evidence="1">Uncharacterized protein</fullName>
    </submittedName>
</protein>
<dbReference type="KEGG" id="eac:EAL2_808p04170"/>
<dbReference type="Proteomes" id="UP000019591">
    <property type="component" value="Plasmid EAL2_808p"/>
</dbReference>
<keyword evidence="2" id="KW-1185">Reference proteome</keyword>
<reference evidence="1 2" key="1">
    <citation type="journal article" date="2014" name="Genome Announc.">
        <title>Complete Genome Sequence of Amino Acid-Utilizing Eubacterium acidaminophilum al-2 (DSM 3953).</title>
        <authorList>
            <person name="Poehlein A."/>
            <person name="Andreesen J.R."/>
            <person name="Daniel R."/>
        </authorList>
    </citation>
    <scope>NUCLEOTIDE SEQUENCE [LARGE SCALE GENOMIC DNA]</scope>
    <source>
        <strain evidence="1 2">DSM 3953</strain>
        <plasmid evidence="2">Plasmid EAL2_808p</plasmid>
    </source>
</reference>
<accession>W8UAU8</accession>
<organism evidence="1 2">
    <name type="scientific">Peptoclostridium acidaminophilum DSM 3953</name>
    <dbReference type="NCBI Taxonomy" id="1286171"/>
    <lineage>
        <taxon>Bacteria</taxon>
        <taxon>Bacillati</taxon>
        <taxon>Bacillota</taxon>
        <taxon>Clostridia</taxon>
        <taxon>Peptostreptococcales</taxon>
        <taxon>Peptoclostridiaceae</taxon>
        <taxon>Peptoclostridium</taxon>
    </lineage>
</organism>
<gene>
    <name evidence="1" type="ORF">EAL2_808p04170</name>
</gene>
<evidence type="ECO:0000313" key="1">
    <source>
        <dbReference type="EMBL" id="AHM57921.1"/>
    </source>
</evidence>
<keyword evidence="1" id="KW-0614">Plasmid</keyword>
<geneLocation type="plasmid" evidence="1 2">
    <name>EAL2_808p</name>
</geneLocation>
<dbReference type="AlphaFoldDB" id="W8UAU8"/>
<dbReference type="PATRIC" id="fig|1286171.3.peg.2594"/>
<proteinExistence type="predicted"/>
<dbReference type="HOGENOM" id="CLU_2665622_0_0_9"/>
<dbReference type="EMBL" id="CP007453">
    <property type="protein sequence ID" value="AHM57921.1"/>
    <property type="molecule type" value="Genomic_DNA"/>
</dbReference>